<feature type="transmembrane region" description="Helical" evidence="6">
    <location>
        <begin position="36"/>
        <end position="57"/>
    </location>
</feature>
<keyword evidence="3 6" id="KW-0812">Transmembrane</keyword>
<gene>
    <name evidence="7" type="ORF">JI749_05840</name>
</gene>
<proteinExistence type="predicted"/>
<dbReference type="Proteomes" id="UP000595460">
    <property type="component" value="Chromosome"/>
</dbReference>
<dbReference type="PANTHER" id="PTHR30086">
    <property type="entry name" value="ARGININE EXPORTER PROTEIN ARGO"/>
    <property type="match status" value="1"/>
</dbReference>
<protein>
    <submittedName>
        <fullName evidence="7">LysE family translocator</fullName>
    </submittedName>
</protein>
<evidence type="ECO:0000313" key="8">
    <source>
        <dbReference type="Proteomes" id="UP000595460"/>
    </source>
</evidence>
<keyword evidence="5 6" id="KW-0472">Membrane</keyword>
<comment type="subcellular location">
    <subcellularLocation>
        <location evidence="1">Cell membrane</location>
        <topology evidence="1">Multi-pass membrane protein</topology>
    </subcellularLocation>
</comment>
<evidence type="ECO:0000256" key="3">
    <source>
        <dbReference type="ARBA" id="ARBA00022692"/>
    </source>
</evidence>
<feature type="transmembrane region" description="Helical" evidence="6">
    <location>
        <begin position="144"/>
        <end position="169"/>
    </location>
</feature>
<dbReference type="EMBL" id="CP068047">
    <property type="protein sequence ID" value="QQR37135.1"/>
    <property type="molecule type" value="Genomic_DNA"/>
</dbReference>
<dbReference type="Pfam" id="PF01810">
    <property type="entry name" value="LysE"/>
    <property type="match status" value="1"/>
</dbReference>
<keyword evidence="2" id="KW-1003">Cell membrane</keyword>
<name>A0ABX7C387_9HYPH</name>
<dbReference type="PANTHER" id="PTHR30086:SF20">
    <property type="entry name" value="ARGININE EXPORTER PROTEIN ARGO-RELATED"/>
    <property type="match status" value="1"/>
</dbReference>
<feature type="transmembrane region" description="Helical" evidence="6">
    <location>
        <begin position="181"/>
        <end position="199"/>
    </location>
</feature>
<dbReference type="InterPro" id="IPR001123">
    <property type="entry name" value="LeuE-type"/>
</dbReference>
<evidence type="ECO:0000256" key="5">
    <source>
        <dbReference type="ARBA" id="ARBA00023136"/>
    </source>
</evidence>
<keyword evidence="8" id="KW-1185">Reference proteome</keyword>
<evidence type="ECO:0000256" key="6">
    <source>
        <dbReference type="SAM" id="Phobius"/>
    </source>
</evidence>
<evidence type="ECO:0000256" key="2">
    <source>
        <dbReference type="ARBA" id="ARBA00022475"/>
    </source>
</evidence>
<dbReference type="RefSeq" id="WP_201660633.1">
    <property type="nucleotide sequence ID" value="NZ_CP068047.1"/>
</dbReference>
<keyword evidence="4 6" id="KW-1133">Transmembrane helix</keyword>
<evidence type="ECO:0000313" key="7">
    <source>
        <dbReference type="EMBL" id="QQR37135.1"/>
    </source>
</evidence>
<organism evidence="7 8">
    <name type="scientific">Devosia oryziradicis</name>
    <dbReference type="NCBI Taxonomy" id="2801335"/>
    <lineage>
        <taxon>Bacteria</taxon>
        <taxon>Pseudomonadati</taxon>
        <taxon>Pseudomonadota</taxon>
        <taxon>Alphaproteobacteria</taxon>
        <taxon>Hyphomicrobiales</taxon>
        <taxon>Devosiaceae</taxon>
        <taxon>Devosia</taxon>
    </lineage>
</organism>
<evidence type="ECO:0000256" key="4">
    <source>
        <dbReference type="ARBA" id="ARBA00022989"/>
    </source>
</evidence>
<reference evidence="7 8" key="1">
    <citation type="submission" date="2021-01" db="EMBL/GenBank/DDBJ databases">
        <title>Genome seq and assembly of Devosia sp. G19.</title>
        <authorList>
            <person name="Chhetri G."/>
        </authorList>
    </citation>
    <scope>NUCLEOTIDE SEQUENCE [LARGE SCALE GENOMIC DNA]</scope>
    <source>
        <strain evidence="7 8">G19</strain>
    </source>
</reference>
<dbReference type="PIRSF" id="PIRSF006324">
    <property type="entry name" value="LeuE"/>
    <property type="match status" value="1"/>
</dbReference>
<evidence type="ECO:0000256" key="1">
    <source>
        <dbReference type="ARBA" id="ARBA00004651"/>
    </source>
</evidence>
<sequence length="203" mass="21433">MTSVLLSYVATCIAIELTPGPNMAYLAVLSAERGRLAGLFAVVGVALGLALLAALAAFGIGEFIGSRPWLYESLRWAGIAYLVYLSYDAWADAQRPVEALDPGQLGWRSFRRGLINNLLNPKAALFYITVMPSFQATPQSQGQLVLLAAIYVAVATAIHAGVVLLASAVQPALTQSGSRRVMGGVFAALLLAVALWVALTTAR</sequence>
<accession>A0ABX7C387</accession>